<dbReference type="AlphaFoldDB" id="A0AA45WJS8"/>
<organism evidence="10 11">
    <name type="scientific">Venenivibrio stagnispumantis</name>
    <dbReference type="NCBI Taxonomy" id="407998"/>
    <lineage>
        <taxon>Bacteria</taxon>
        <taxon>Pseudomonadati</taxon>
        <taxon>Aquificota</taxon>
        <taxon>Aquificia</taxon>
        <taxon>Aquificales</taxon>
        <taxon>Hydrogenothermaceae</taxon>
        <taxon>Venenivibrio</taxon>
    </lineage>
</organism>
<dbReference type="Gene3D" id="1.20.5.3310">
    <property type="match status" value="1"/>
</dbReference>
<dbReference type="Proteomes" id="UP001157947">
    <property type="component" value="Unassembled WGS sequence"/>
</dbReference>
<evidence type="ECO:0000256" key="7">
    <source>
        <dbReference type="ARBA" id="ARBA00023010"/>
    </source>
</evidence>
<name>A0AA45WJS8_9AQUI</name>
<evidence type="ECO:0000256" key="2">
    <source>
        <dbReference type="ARBA" id="ARBA00022448"/>
    </source>
</evidence>
<keyword evidence="4 9" id="KW-0812">Transmembrane</keyword>
<dbReference type="PANTHER" id="PTHR33162:SF1">
    <property type="entry name" value="SEC-INDEPENDENT PROTEIN TRANSLOCASE PROTEIN TATA, CHLOROPLASTIC"/>
    <property type="match status" value="1"/>
</dbReference>
<evidence type="ECO:0000256" key="9">
    <source>
        <dbReference type="SAM" id="Phobius"/>
    </source>
</evidence>
<feature type="transmembrane region" description="Helical" evidence="9">
    <location>
        <begin position="6"/>
        <end position="22"/>
    </location>
</feature>
<keyword evidence="6 9" id="KW-1133">Transmembrane helix</keyword>
<dbReference type="GO" id="GO:0043953">
    <property type="term" value="P:protein transport by the Tat complex"/>
    <property type="evidence" value="ECO:0007669"/>
    <property type="project" value="InterPro"/>
</dbReference>
<dbReference type="GO" id="GO:0008320">
    <property type="term" value="F:protein transmembrane transporter activity"/>
    <property type="evidence" value="ECO:0007669"/>
    <property type="project" value="InterPro"/>
</dbReference>
<dbReference type="InterPro" id="IPR003369">
    <property type="entry name" value="TatA/B/E"/>
</dbReference>
<dbReference type="GO" id="GO:0016020">
    <property type="term" value="C:membrane"/>
    <property type="evidence" value="ECO:0007669"/>
    <property type="project" value="UniProtKB-SubCell"/>
</dbReference>
<gene>
    <name evidence="10" type="ORF">SAMN06264868_10325</name>
</gene>
<dbReference type="NCBIfam" id="TIGR01410">
    <property type="entry name" value="tatB"/>
    <property type="match status" value="1"/>
</dbReference>
<sequence length="112" mass="12872">MFGIGFQELLVIMVVALIVLGPKRLPEVARSLGKFYRELTSSLNEVKSSVVSDLSSIKDIEKEKISLDETKTEKKDTFEKEFEAHIKNKKEDIQPQREVISFKKEVKDEQKS</sequence>
<keyword evidence="11" id="KW-1185">Reference proteome</keyword>
<dbReference type="PRINTS" id="PR01506">
    <property type="entry name" value="TATBPROTEIN"/>
</dbReference>
<reference evidence="10" key="1">
    <citation type="submission" date="2017-05" db="EMBL/GenBank/DDBJ databases">
        <authorList>
            <person name="Varghese N."/>
            <person name="Submissions S."/>
        </authorList>
    </citation>
    <scope>NUCLEOTIDE SEQUENCE</scope>
    <source>
        <strain evidence="10">DSM 18763</strain>
    </source>
</reference>
<protein>
    <submittedName>
        <fullName evidence="10">Sec-independent protein translocase protein TatB</fullName>
    </submittedName>
</protein>
<evidence type="ECO:0000256" key="3">
    <source>
        <dbReference type="ARBA" id="ARBA00022475"/>
    </source>
</evidence>
<evidence type="ECO:0000256" key="4">
    <source>
        <dbReference type="ARBA" id="ARBA00022692"/>
    </source>
</evidence>
<proteinExistence type="predicted"/>
<dbReference type="EMBL" id="FXTX01000003">
    <property type="protein sequence ID" value="SMP04654.1"/>
    <property type="molecule type" value="Genomic_DNA"/>
</dbReference>
<evidence type="ECO:0000313" key="11">
    <source>
        <dbReference type="Proteomes" id="UP001157947"/>
    </source>
</evidence>
<keyword evidence="3" id="KW-1003">Cell membrane</keyword>
<dbReference type="PANTHER" id="PTHR33162">
    <property type="entry name" value="SEC-INDEPENDENT PROTEIN TRANSLOCASE PROTEIN TATA, CHLOROPLASTIC"/>
    <property type="match status" value="1"/>
</dbReference>
<keyword evidence="2" id="KW-0813">Transport</keyword>
<comment type="caution">
    <text evidence="10">The sequence shown here is derived from an EMBL/GenBank/DDBJ whole genome shotgun (WGS) entry which is preliminary data.</text>
</comment>
<evidence type="ECO:0000256" key="1">
    <source>
        <dbReference type="ARBA" id="ARBA00004167"/>
    </source>
</evidence>
<dbReference type="InterPro" id="IPR018448">
    <property type="entry name" value="TatB"/>
</dbReference>
<keyword evidence="7" id="KW-0811">Translocation</keyword>
<comment type="subcellular location">
    <subcellularLocation>
        <location evidence="1">Membrane</location>
        <topology evidence="1">Single-pass membrane protein</topology>
    </subcellularLocation>
</comment>
<evidence type="ECO:0000256" key="6">
    <source>
        <dbReference type="ARBA" id="ARBA00022989"/>
    </source>
</evidence>
<keyword evidence="5" id="KW-0653">Protein transport</keyword>
<evidence type="ECO:0000256" key="5">
    <source>
        <dbReference type="ARBA" id="ARBA00022927"/>
    </source>
</evidence>
<dbReference type="RefSeq" id="WP_265133909.1">
    <property type="nucleotide sequence ID" value="NZ_FXTX01000003.1"/>
</dbReference>
<evidence type="ECO:0000256" key="8">
    <source>
        <dbReference type="ARBA" id="ARBA00023136"/>
    </source>
</evidence>
<accession>A0AA45WJS8</accession>
<evidence type="ECO:0000313" key="10">
    <source>
        <dbReference type="EMBL" id="SMP04654.1"/>
    </source>
</evidence>
<keyword evidence="8 9" id="KW-0472">Membrane</keyword>
<dbReference type="Pfam" id="PF02416">
    <property type="entry name" value="TatA_B_E"/>
    <property type="match status" value="1"/>
</dbReference>